<name>A0A0A5G9X3_9BACI</name>
<proteinExistence type="predicted"/>
<dbReference type="PROSITE" id="PS00759">
    <property type="entry name" value="ARGE_DAPE_CPG2_2"/>
    <property type="match status" value="1"/>
</dbReference>
<dbReference type="InterPro" id="IPR001261">
    <property type="entry name" value="ArgE/DapE_CS"/>
</dbReference>
<organism evidence="3 4">
    <name type="scientific">Pontibacillus litoralis JSM 072002</name>
    <dbReference type="NCBI Taxonomy" id="1385512"/>
    <lineage>
        <taxon>Bacteria</taxon>
        <taxon>Bacillati</taxon>
        <taxon>Bacillota</taxon>
        <taxon>Bacilli</taxon>
        <taxon>Bacillales</taxon>
        <taxon>Bacillaceae</taxon>
        <taxon>Pontibacillus</taxon>
    </lineage>
</organism>
<evidence type="ECO:0000313" key="4">
    <source>
        <dbReference type="Proteomes" id="UP000030401"/>
    </source>
</evidence>
<dbReference type="eggNOG" id="COG4187">
    <property type="taxonomic scope" value="Bacteria"/>
</dbReference>
<dbReference type="STRING" id="1385512.N784_12505"/>
<gene>
    <name evidence="3" type="ORF">N784_12505</name>
</gene>
<dbReference type="PANTHER" id="PTHR43808:SF27">
    <property type="entry name" value="PROTEIN ROCB"/>
    <property type="match status" value="1"/>
</dbReference>
<dbReference type="InterPro" id="IPR002933">
    <property type="entry name" value="Peptidase_M20"/>
</dbReference>
<reference evidence="3 4" key="1">
    <citation type="submission" date="2013-08" db="EMBL/GenBank/DDBJ databases">
        <authorList>
            <person name="Huang J."/>
            <person name="Wang G."/>
        </authorList>
    </citation>
    <scope>NUCLEOTIDE SEQUENCE [LARGE SCALE GENOMIC DNA]</scope>
    <source>
        <strain evidence="3 4">JSM 072002</strain>
    </source>
</reference>
<accession>A0A0A5G9X3</accession>
<dbReference type="AlphaFoldDB" id="A0A0A5G9X3"/>
<dbReference type="Proteomes" id="UP000030401">
    <property type="component" value="Unassembled WGS sequence"/>
</dbReference>
<comment type="caution">
    <text evidence="3">The sequence shown here is derived from an EMBL/GenBank/DDBJ whole genome shotgun (WGS) entry which is preliminary data.</text>
</comment>
<evidence type="ECO:0000256" key="2">
    <source>
        <dbReference type="ARBA" id="ARBA00022833"/>
    </source>
</evidence>
<dbReference type="OrthoDB" id="9815360at2"/>
<dbReference type="Gene3D" id="3.40.630.10">
    <property type="entry name" value="Zn peptidases"/>
    <property type="match status" value="1"/>
</dbReference>
<dbReference type="InterPro" id="IPR012166">
    <property type="entry name" value="Uncharacterised_RocB"/>
</dbReference>
<dbReference type="RefSeq" id="WP_036832855.1">
    <property type="nucleotide sequence ID" value="NZ_AVPG01000004.1"/>
</dbReference>
<dbReference type="InterPro" id="IPR050072">
    <property type="entry name" value="Peptidase_M20A"/>
</dbReference>
<sequence>MFQQLQSLPLEAQIEQLTRHFISINSINGTAGEGEIIEEIHRIVSSFPYFVQNPDHVWIQSIQDDAIGRKNLFAFIEGDGASTQTVIYHSHIDTVGIEDFGLMQEKAFSPDDLKVFFADYILNEDVRQDALSGDWLFGRGSVDMKSGAAVHLANMLHFSQHRDQLQGNVLLLFNGDEEGEHKGIIHALSELKRLKEQHGLDYVLAINDDFITPLYDGDEHRYIYTGAAGKLLPCFYIYGKEVHVGDTLSGIDPNLVAAKITEKLHNNFQLTEFIPGEMVLPPTCLYQRDNKQSYTVQTATSSRLYFNYFIYEASPEQVMKQLKEQVQQACSEVTEYLQAQFQHSLLVTGLPSRDLSWEVDVVTYEEYVEQLQQKGINTDMILQQVMNGEDKKELRELSFKLVDALQQADPEKKPRVILFFAAPYLPHNYLTDNERDQQLQSSIEHVLSEVQEETGELFSLKKFFPYLADGSFLSIHETEEELGALINNFPKWDELYPLPFATIRELNIPSVNMGVYGKDGHKWTERVYKPYSFNTLPLLIRKTTTHVLSKYHKHAYDNAPLV</sequence>
<protein>
    <submittedName>
        <fullName evidence="3">Peptidase M20</fullName>
    </submittedName>
</protein>
<evidence type="ECO:0000313" key="3">
    <source>
        <dbReference type="EMBL" id="KGX87920.1"/>
    </source>
</evidence>
<keyword evidence="4" id="KW-1185">Reference proteome</keyword>
<dbReference type="Pfam" id="PF01546">
    <property type="entry name" value="Peptidase_M20"/>
    <property type="match status" value="1"/>
</dbReference>
<dbReference type="PANTHER" id="PTHR43808">
    <property type="entry name" value="ACETYLORNITHINE DEACETYLASE"/>
    <property type="match status" value="1"/>
</dbReference>
<keyword evidence="2" id="KW-0862">Zinc</keyword>
<dbReference type="PIRSF" id="PIRSF010386">
    <property type="entry name" value="RocB"/>
    <property type="match status" value="1"/>
</dbReference>
<dbReference type="GO" id="GO:0016787">
    <property type="term" value="F:hydrolase activity"/>
    <property type="evidence" value="ECO:0007669"/>
    <property type="project" value="UniProtKB-KW"/>
</dbReference>
<evidence type="ECO:0000256" key="1">
    <source>
        <dbReference type="ARBA" id="ARBA00022801"/>
    </source>
</evidence>
<dbReference type="EMBL" id="AVPG01000004">
    <property type="protein sequence ID" value="KGX87920.1"/>
    <property type="molecule type" value="Genomic_DNA"/>
</dbReference>
<dbReference type="SUPFAM" id="SSF53187">
    <property type="entry name" value="Zn-dependent exopeptidases"/>
    <property type="match status" value="1"/>
</dbReference>
<keyword evidence="1" id="KW-0378">Hydrolase</keyword>